<feature type="transmembrane region" description="Helical" evidence="6">
    <location>
        <begin position="179"/>
        <end position="199"/>
    </location>
</feature>
<dbReference type="STRING" id="86259.A0A4Z1P2I1"/>
<dbReference type="CDD" id="cd17502">
    <property type="entry name" value="MFS_Azr1_MDR_like"/>
    <property type="match status" value="1"/>
</dbReference>
<dbReference type="InterPro" id="IPR020846">
    <property type="entry name" value="MFS_dom"/>
</dbReference>
<dbReference type="PANTHER" id="PTHR23501:SF201">
    <property type="entry name" value="MFS AFLATOXIN EFFLUX PUMP"/>
    <property type="match status" value="1"/>
</dbReference>
<sequence>MDATLGEKDQRVEPHSTTELSQPSPSSSFDGGAPLRRAETEEIVYPSGPKTAVIMICLYISMFLVALDRTILATAIPRITDEFNSIDDIGWYGSSYLLTACGFILLYGRLYTFYPTKWVFLSGIFLFEVGSALCGAAPSSTSLIIGRAIAGFGSSGIFTGAITIMINTVPLHKRPMYQGLFGACFAVASVAGPLLGGAFTDSSATWRWCFYINLPLGGATIVGLVFFLHLNEKEKVHLPWRQQIRQLDPIGTLFFLPSIISLLLALQWGGTTYAWNSWRVILLLTIFSVFLVCFIAVQVITRNTTATIPARIFLQRSVLAGSLFTFCIGSAFMTGVYYLPLWFQAIKGATAVRSGIMSIPLILSLVTAAMLCGAMVQRFGYYTPFMYGSVVLASIGAGLLTTFHEDTNHSKWIGYQVLFGLGIGMGMQQSNLAVQTVLKHKDVPTGSALMFFWQSLGGTIFVSVSQNIFLDKFVKNLAKLPRGTIDPRTLRETGATNIRKIVKAEDLDAVLKAYNDALMQGPMLVGAIIICLAIFGALGMEWKSTKRNLAPKGAKKETDVENVGEKEGESVVAAARKTPEPDERESHNIRDDHDIPNEKV</sequence>
<dbReference type="InterPro" id="IPR036259">
    <property type="entry name" value="MFS_trans_sf"/>
</dbReference>
<dbReference type="Pfam" id="PF07690">
    <property type="entry name" value="MFS_1"/>
    <property type="match status" value="1"/>
</dbReference>
<evidence type="ECO:0000256" key="2">
    <source>
        <dbReference type="ARBA" id="ARBA00022692"/>
    </source>
</evidence>
<gene>
    <name evidence="8" type="ORF">E6O75_ATG02097</name>
</gene>
<comment type="caution">
    <text evidence="8">The sequence shown here is derived from an EMBL/GenBank/DDBJ whole genome shotgun (WGS) entry which is preliminary data.</text>
</comment>
<evidence type="ECO:0000256" key="6">
    <source>
        <dbReference type="SAM" id="Phobius"/>
    </source>
</evidence>
<feature type="transmembrane region" description="Helical" evidence="6">
    <location>
        <begin position="119"/>
        <end position="138"/>
    </location>
</feature>
<dbReference type="OrthoDB" id="10021397at2759"/>
<dbReference type="GO" id="GO:0022857">
    <property type="term" value="F:transmembrane transporter activity"/>
    <property type="evidence" value="ECO:0007669"/>
    <property type="project" value="InterPro"/>
</dbReference>
<feature type="transmembrane region" description="Helical" evidence="6">
    <location>
        <begin position="412"/>
        <end position="434"/>
    </location>
</feature>
<evidence type="ECO:0000313" key="8">
    <source>
        <dbReference type="EMBL" id="TID22923.1"/>
    </source>
</evidence>
<dbReference type="PROSITE" id="PS50850">
    <property type="entry name" value="MFS"/>
    <property type="match status" value="1"/>
</dbReference>
<feature type="region of interest" description="Disordered" evidence="5">
    <location>
        <begin position="1"/>
        <end position="33"/>
    </location>
</feature>
<keyword evidence="3 6" id="KW-1133">Transmembrane helix</keyword>
<proteinExistence type="predicted"/>
<evidence type="ECO:0000256" key="1">
    <source>
        <dbReference type="ARBA" id="ARBA00004141"/>
    </source>
</evidence>
<feature type="transmembrane region" description="Helical" evidence="6">
    <location>
        <begin position="446"/>
        <end position="469"/>
    </location>
</feature>
<comment type="subcellular location">
    <subcellularLocation>
        <location evidence="1">Membrane</location>
        <topology evidence="1">Multi-pass membrane protein</topology>
    </subcellularLocation>
</comment>
<feature type="transmembrane region" description="Helical" evidence="6">
    <location>
        <begin position="517"/>
        <end position="538"/>
    </location>
</feature>
<feature type="compositionally biased region" description="Basic and acidic residues" evidence="5">
    <location>
        <begin position="577"/>
        <end position="600"/>
    </location>
</feature>
<dbReference type="GO" id="GO:0005886">
    <property type="term" value="C:plasma membrane"/>
    <property type="evidence" value="ECO:0007669"/>
    <property type="project" value="TreeGrafter"/>
</dbReference>
<keyword evidence="9" id="KW-1185">Reference proteome</keyword>
<feature type="transmembrane region" description="Helical" evidence="6">
    <location>
        <begin position="211"/>
        <end position="230"/>
    </location>
</feature>
<feature type="region of interest" description="Disordered" evidence="5">
    <location>
        <begin position="548"/>
        <end position="600"/>
    </location>
</feature>
<dbReference type="FunFam" id="1.20.1720.10:FF:000012">
    <property type="entry name" value="MFS toxin efflux pump (AflT)"/>
    <property type="match status" value="1"/>
</dbReference>
<feature type="compositionally biased region" description="Polar residues" evidence="5">
    <location>
        <begin position="17"/>
        <end position="29"/>
    </location>
</feature>
<dbReference type="EMBL" id="SNSC02000007">
    <property type="protein sequence ID" value="TID22923.1"/>
    <property type="molecule type" value="Genomic_DNA"/>
</dbReference>
<organism evidence="8 9">
    <name type="scientific">Venturia nashicola</name>
    <dbReference type="NCBI Taxonomy" id="86259"/>
    <lineage>
        <taxon>Eukaryota</taxon>
        <taxon>Fungi</taxon>
        <taxon>Dikarya</taxon>
        <taxon>Ascomycota</taxon>
        <taxon>Pezizomycotina</taxon>
        <taxon>Dothideomycetes</taxon>
        <taxon>Pleosporomycetidae</taxon>
        <taxon>Venturiales</taxon>
        <taxon>Venturiaceae</taxon>
        <taxon>Venturia</taxon>
    </lineage>
</organism>
<evidence type="ECO:0000256" key="3">
    <source>
        <dbReference type="ARBA" id="ARBA00022989"/>
    </source>
</evidence>
<dbReference type="Proteomes" id="UP000298493">
    <property type="component" value="Unassembled WGS sequence"/>
</dbReference>
<keyword evidence="2 6" id="KW-0812">Transmembrane</keyword>
<feature type="transmembrane region" description="Helical" evidence="6">
    <location>
        <begin position="52"/>
        <end position="77"/>
    </location>
</feature>
<dbReference type="PANTHER" id="PTHR23501">
    <property type="entry name" value="MAJOR FACILITATOR SUPERFAMILY"/>
    <property type="match status" value="1"/>
</dbReference>
<evidence type="ECO:0000256" key="5">
    <source>
        <dbReference type="SAM" id="MobiDB-lite"/>
    </source>
</evidence>
<feature type="transmembrane region" description="Helical" evidence="6">
    <location>
        <begin position="280"/>
        <end position="297"/>
    </location>
</feature>
<feature type="transmembrane region" description="Helical" evidence="6">
    <location>
        <begin position="89"/>
        <end position="107"/>
    </location>
</feature>
<feature type="compositionally biased region" description="Basic and acidic residues" evidence="5">
    <location>
        <begin position="1"/>
        <end position="16"/>
    </location>
</feature>
<dbReference type="Gene3D" id="1.20.1250.20">
    <property type="entry name" value="MFS general substrate transporter like domains"/>
    <property type="match status" value="2"/>
</dbReference>
<reference evidence="8 9" key="1">
    <citation type="submission" date="2019-04" db="EMBL/GenBank/DDBJ databases">
        <title>High contiguity whole genome sequence and gene annotation resource for two Venturia nashicola isolates.</title>
        <authorList>
            <person name="Prokchorchik M."/>
            <person name="Won K."/>
            <person name="Lee Y."/>
            <person name="Choi E.D."/>
            <person name="Segonzac C."/>
            <person name="Sohn K.H."/>
        </authorList>
    </citation>
    <scope>NUCLEOTIDE SEQUENCE [LARGE SCALE GENOMIC DNA]</scope>
    <source>
        <strain evidence="8 9">PRI2</strain>
    </source>
</reference>
<keyword evidence="4 6" id="KW-0472">Membrane</keyword>
<protein>
    <submittedName>
        <fullName evidence="8">MFS general substrate transporter</fullName>
    </submittedName>
</protein>
<feature type="transmembrane region" description="Helical" evidence="6">
    <location>
        <begin position="250"/>
        <end position="268"/>
    </location>
</feature>
<feature type="compositionally biased region" description="Basic and acidic residues" evidence="5">
    <location>
        <begin position="554"/>
        <end position="569"/>
    </location>
</feature>
<feature type="transmembrane region" description="Helical" evidence="6">
    <location>
        <begin position="351"/>
        <end position="372"/>
    </location>
</feature>
<feature type="transmembrane region" description="Helical" evidence="6">
    <location>
        <begin position="379"/>
        <end position="400"/>
    </location>
</feature>
<name>A0A4Z1P2I1_9PEZI</name>
<dbReference type="FunFam" id="1.20.1250.20:FF:000196">
    <property type="entry name" value="MFS toxin efflux pump (AflT)"/>
    <property type="match status" value="1"/>
</dbReference>
<feature type="transmembrane region" description="Helical" evidence="6">
    <location>
        <begin position="144"/>
        <end position="167"/>
    </location>
</feature>
<dbReference type="InterPro" id="IPR011701">
    <property type="entry name" value="MFS"/>
</dbReference>
<feature type="domain" description="Major facilitator superfamily (MFS) profile" evidence="7">
    <location>
        <begin position="54"/>
        <end position="545"/>
    </location>
</feature>
<dbReference type="SUPFAM" id="SSF103473">
    <property type="entry name" value="MFS general substrate transporter"/>
    <property type="match status" value="2"/>
</dbReference>
<evidence type="ECO:0000259" key="7">
    <source>
        <dbReference type="PROSITE" id="PS50850"/>
    </source>
</evidence>
<evidence type="ECO:0000313" key="9">
    <source>
        <dbReference type="Proteomes" id="UP000298493"/>
    </source>
</evidence>
<feature type="transmembrane region" description="Helical" evidence="6">
    <location>
        <begin position="318"/>
        <end position="339"/>
    </location>
</feature>
<accession>A0A4Z1P2I1</accession>
<dbReference type="AlphaFoldDB" id="A0A4Z1P2I1"/>
<evidence type="ECO:0000256" key="4">
    <source>
        <dbReference type="ARBA" id="ARBA00023136"/>
    </source>
</evidence>